<feature type="transmembrane region" description="Helical" evidence="8">
    <location>
        <begin position="86"/>
        <end position="104"/>
    </location>
</feature>
<evidence type="ECO:0000256" key="8">
    <source>
        <dbReference type="RuleBase" id="RU363032"/>
    </source>
</evidence>
<dbReference type="InterPro" id="IPR035906">
    <property type="entry name" value="MetI-like_sf"/>
</dbReference>
<dbReference type="PANTHER" id="PTHR42929">
    <property type="entry name" value="INNER MEMBRANE ABC TRANSPORTER PERMEASE PROTEIN YDCU-RELATED-RELATED"/>
    <property type="match status" value="1"/>
</dbReference>
<dbReference type="EMBL" id="DXBR01000124">
    <property type="protein sequence ID" value="HIZ40905.1"/>
    <property type="molecule type" value="Genomic_DNA"/>
</dbReference>
<reference evidence="10" key="1">
    <citation type="journal article" date="2021" name="PeerJ">
        <title>Extensive microbial diversity within the chicken gut microbiome revealed by metagenomics and culture.</title>
        <authorList>
            <person name="Gilroy R."/>
            <person name="Ravi A."/>
            <person name="Getino M."/>
            <person name="Pursley I."/>
            <person name="Horton D.L."/>
            <person name="Alikhan N.F."/>
            <person name="Baker D."/>
            <person name="Gharbi K."/>
            <person name="Hall N."/>
            <person name="Watson M."/>
            <person name="Adriaenssens E.M."/>
            <person name="Foster-Nyarko E."/>
            <person name="Jarju S."/>
            <person name="Secka A."/>
            <person name="Antonio M."/>
            <person name="Oren A."/>
            <person name="Chaudhuri R.R."/>
            <person name="La Ragione R."/>
            <person name="Hildebrand F."/>
            <person name="Pallen M.J."/>
        </authorList>
    </citation>
    <scope>NUCLEOTIDE SEQUENCE</scope>
    <source>
        <strain evidence="10">CHK179-28034</strain>
    </source>
</reference>
<protein>
    <submittedName>
        <fullName evidence="10">ABC transporter permease</fullName>
    </submittedName>
</protein>
<dbReference type="SUPFAM" id="SSF161098">
    <property type="entry name" value="MetI-like"/>
    <property type="match status" value="1"/>
</dbReference>
<dbReference type="InterPro" id="IPR000515">
    <property type="entry name" value="MetI-like"/>
</dbReference>
<evidence type="ECO:0000256" key="5">
    <source>
        <dbReference type="ARBA" id="ARBA00022692"/>
    </source>
</evidence>
<proteinExistence type="inferred from homology"/>
<feature type="transmembrane region" description="Helical" evidence="8">
    <location>
        <begin position="12"/>
        <end position="30"/>
    </location>
</feature>
<gene>
    <name evidence="10" type="ORF">H9968_13485</name>
</gene>
<evidence type="ECO:0000313" key="11">
    <source>
        <dbReference type="Proteomes" id="UP000824049"/>
    </source>
</evidence>
<dbReference type="Proteomes" id="UP000824049">
    <property type="component" value="Unassembled WGS sequence"/>
</dbReference>
<keyword evidence="3 8" id="KW-0813">Transport</keyword>
<feature type="transmembrane region" description="Helical" evidence="8">
    <location>
        <begin position="239"/>
        <end position="258"/>
    </location>
</feature>
<comment type="subcellular location">
    <subcellularLocation>
        <location evidence="1 8">Cell membrane</location>
        <topology evidence="1 8">Multi-pass membrane protein</topology>
    </subcellularLocation>
</comment>
<evidence type="ECO:0000256" key="2">
    <source>
        <dbReference type="ARBA" id="ARBA00007069"/>
    </source>
</evidence>
<evidence type="ECO:0000259" key="9">
    <source>
        <dbReference type="PROSITE" id="PS50928"/>
    </source>
</evidence>
<sequence>MNRKILASPYIVWALGFIILPLLMIVYYGLTDGSGTFTLENVLAIADSVHYKAFGNSLLLALGSTVICLVIAYPLAYVLSQHEGKISNTIIMLFILPMWINFLLRVLAMQMLLSNTGIVNALLGFFGLPQQHIMYTKGAILIGMVYDYLPFMILPIYNVMSKIDKDVIEAAHDLGATVFVTFKKIIIPLSLPGVISGVTMVFIPSMSEFVVADILGGSKILLLGNVIEQEFNLSNNWNLGSGLSLVLMIFILISMAVMNRSNAEEGDTMLW</sequence>
<keyword evidence="4" id="KW-1003">Cell membrane</keyword>
<keyword evidence="5 8" id="KW-0812">Transmembrane</keyword>
<feature type="transmembrane region" description="Helical" evidence="8">
    <location>
        <begin position="210"/>
        <end position="227"/>
    </location>
</feature>
<keyword evidence="6 8" id="KW-1133">Transmembrane helix</keyword>
<evidence type="ECO:0000256" key="7">
    <source>
        <dbReference type="ARBA" id="ARBA00023136"/>
    </source>
</evidence>
<dbReference type="Pfam" id="PF00528">
    <property type="entry name" value="BPD_transp_1"/>
    <property type="match status" value="1"/>
</dbReference>
<reference evidence="10" key="2">
    <citation type="submission" date="2021-04" db="EMBL/GenBank/DDBJ databases">
        <authorList>
            <person name="Gilroy R."/>
        </authorList>
    </citation>
    <scope>NUCLEOTIDE SEQUENCE</scope>
    <source>
        <strain evidence="10">CHK179-28034</strain>
    </source>
</reference>
<evidence type="ECO:0000256" key="3">
    <source>
        <dbReference type="ARBA" id="ARBA00022448"/>
    </source>
</evidence>
<evidence type="ECO:0000256" key="4">
    <source>
        <dbReference type="ARBA" id="ARBA00022475"/>
    </source>
</evidence>
<feature type="domain" description="ABC transmembrane type-1" evidence="9">
    <location>
        <begin position="54"/>
        <end position="258"/>
    </location>
</feature>
<evidence type="ECO:0000313" key="10">
    <source>
        <dbReference type="EMBL" id="HIZ40905.1"/>
    </source>
</evidence>
<accession>A0A9D2ENZ0</accession>
<dbReference type="PANTHER" id="PTHR42929:SF1">
    <property type="entry name" value="INNER MEMBRANE ABC TRANSPORTER PERMEASE PROTEIN YDCU-RELATED"/>
    <property type="match status" value="1"/>
</dbReference>
<comment type="caution">
    <text evidence="10">The sequence shown here is derived from an EMBL/GenBank/DDBJ whole genome shotgun (WGS) entry which is preliminary data.</text>
</comment>
<dbReference type="PROSITE" id="PS50928">
    <property type="entry name" value="ABC_TM1"/>
    <property type="match status" value="1"/>
</dbReference>
<dbReference type="CDD" id="cd06261">
    <property type="entry name" value="TM_PBP2"/>
    <property type="match status" value="1"/>
</dbReference>
<dbReference type="GO" id="GO:0005886">
    <property type="term" value="C:plasma membrane"/>
    <property type="evidence" value="ECO:0007669"/>
    <property type="project" value="UniProtKB-SubCell"/>
</dbReference>
<feature type="transmembrane region" description="Helical" evidence="8">
    <location>
        <begin position="58"/>
        <end position="79"/>
    </location>
</feature>
<feature type="transmembrane region" description="Helical" evidence="8">
    <location>
        <begin position="140"/>
        <end position="157"/>
    </location>
</feature>
<dbReference type="AlphaFoldDB" id="A0A9D2ENZ0"/>
<name>A0A9D2ENZ0_9FIRM</name>
<evidence type="ECO:0000256" key="6">
    <source>
        <dbReference type="ARBA" id="ARBA00022989"/>
    </source>
</evidence>
<feature type="transmembrane region" description="Helical" evidence="8">
    <location>
        <begin position="185"/>
        <end position="203"/>
    </location>
</feature>
<evidence type="ECO:0000256" key="1">
    <source>
        <dbReference type="ARBA" id="ARBA00004651"/>
    </source>
</evidence>
<organism evidence="10 11">
    <name type="scientific">Candidatus Anaerobutyricum stercoris</name>
    <dbReference type="NCBI Taxonomy" id="2838457"/>
    <lineage>
        <taxon>Bacteria</taxon>
        <taxon>Bacillati</taxon>
        <taxon>Bacillota</taxon>
        <taxon>Clostridia</taxon>
        <taxon>Lachnospirales</taxon>
        <taxon>Lachnospiraceae</taxon>
        <taxon>Anaerobutyricum</taxon>
    </lineage>
</organism>
<keyword evidence="7 8" id="KW-0472">Membrane</keyword>
<comment type="similarity">
    <text evidence="2">Belongs to the binding-protein-dependent transport system permease family. CysTW subfamily.</text>
</comment>
<dbReference type="GO" id="GO:0055085">
    <property type="term" value="P:transmembrane transport"/>
    <property type="evidence" value="ECO:0007669"/>
    <property type="project" value="InterPro"/>
</dbReference>
<dbReference type="Gene3D" id="1.10.3720.10">
    <property type="entry name" value="MetI-like"/>
    <property type="match status" value="1"/>
</dbReference>